<dbReference type="SMART" id="SM00421">
    <property type="entry name" value="HTH_LUXR"/>
    <property type="match status" value="1"/>
</dbReference>
<dbReference type="GO" id="GO:0006355">
    <property type="term" value="P:regulation of DNA-templated transcription"/>
    <property type="evidence" value="ECO:0007669"/>
    <property type="project" value="InterPro"/>
</dbReference>
<keyword evidence="1 3" id="KW-0597">Phosphoprotein</keyword>
<dbReference type="Pfam" id="PF00196">
    <property type="entry name" value="GerE"/>
    <property type="match status" value="1"/>
</dbReference>
<dbReference type="SUPFAM" id="SSF46894">
    <property type="entry name" value="C-terminal effector domain of the bipartite response regulators"/>
    <property type="match status" value="1"/>
</dbReference>
<dbReference type="CDD" id="cd06170">
    <property type="entry name" value="LuxR_C_like"/>
    <property type="match status" value="1"/>
</dbReference>
<keyword evidence="2" id="KW-0238">DNA-binding</keyword>
<organism evidence="6 7">
    <name type="scientific">Fibrella rubiginis</name>
    <dbReference type="NCBI Taxonomy" id="2817060"/>
    <lineage>
        <taxon>Bacteria</taxon>
        <taxon>Pseudomonadati</taxon>
        <taxon>Bacteroidota</taxon>
        <taxon>Cytophagia</taxon>
        <taxon>Cytophagales</taxon>
        <taxon>Spirosomataceae</taxon>
        <taxon>Fibrella</taxon>
    </lineage>
</organism>
<dbReference type="InterPro" id="IPR000792">
    <property type="entry name" value="Tscrpt_reg_LuxR_C"/>
</dbReference>
<feature type="domain" description="Response regulatory" evidence="5">
    <location>
        <begin position="4"/>
        <end position="121"/>
    </location>
</feature>
<gene>
    <name evidence="6" type="ORF">J2I47_00020</name>
</gene>
<dbReference type="InterPro" id="IPR016032">
    <property type="entry name" value="Sig_transdc_resp-reg_C-effctor"/>
</dbReference>
<dbReference type="InterPro" id="IPR011006">
    <property type="entry name" value="CheY-like_superfamily"/>
</dbReference>
<comment type="caution">
    <text evidence="6">The sequence shown here is derived from an EMBL/GenBank/DDBJ whole genome shotgun (WGS) entry which is preliminary data.</text>
</comment>
<dbReference type="Proteomes" id="UP000664034">
    <property type="component" value="Unassembled WGS sequence"/>
</dbReference>
<evidence type="ECO:0000259" key="4">
    <source>
        <dbReference type="PROSITE" id="PS50043"/>
    </source>
</evidence>
<dbReference type="InterPro" id="IPR001789">
    <property type="entry name" value="Sig_transdc_resp-reg_receiver"/>
</dbReference>
<dbReference type="CDD" id="cd17535">
    <property type="entry name" value="REC_NarL-like"/>
    <property type="match status" value="1"/>
</dbReference>
<evidence type="ECO:0000256" key="3">
    <source>
        <dbReference type="PROSITE-ProRule" id="PRU00169"/>
    </source>
</evidence>
<dbReference type="AlphaFoldDB" id="A0A939GBU3"/>
<accession>A0A939GBU3</accession>
<feature type="modified residue" description="4-aspartylphosphate" evidence="3">
    <location>
        <position position="56"/>
    </location>
</feature>
<dbReference type="Gene3D" id="3.40.50.2300">
    <property type="match status" value="1"/>
</dbReference>
<evidence type="ECO:0000313" key="6">
    <source>
        <dbReference type="EMBL" id="MBO0934918.1"/>
    </source>
</evidence>
<evidence type="ECO:0000313" key="7">
    <source>
        <dbReference type="Proteomes" id="UP000664034"/>
    </source>
</evidence>
<evidence type="ECO:0000256" key="1">
    <source>
        <dbReference type="ARBA" id="ARBA00022553"/>
    </source>
</evidence>
<proteinExistence type="predicted"/>
<dbReference type="Pfam" id="PF00072">
    <property type="entry name" value="Response_reg"/>
    <property type="match status" value="1"/>
</dbReference>
<feature type="domain" description="HTH luxR-type" evidence="4">
    <location>
        <begin position="146"/>
        <end position="211"/>
    </location>
</feature>
<sequence>MKTTVAIVDDHRLLAQALADFVNRSEDYTVLFCAENGQDLLRKLMHQTAPDIVLLDVGMPIMSGPETAIALRDQYPLIRVLALSMLDDEASVVQMMQHGARGYLLKGCQPAELLQALDDIRTKGIYNSAFLTGRLLSQLNRPVPASPKTTHRLNDRELTFIRLACSELTYVEIADKMCVSARTVDGYRESVFEKLQVRTRVGLVLAAIRLGLNK</sequence>
<dbReference type="InterPro" id="IPR058245">
    <property type="entry name" value="NreC/VraR/RcsB-like_REC"/>
</dbReference>
<dbReference type="GO" id="GO:0003677">
    <property type="term" value="F:DNA binding"/>
    <property type="evidence" value="ECO:0007669"/>
    <property type="project" value="UniProtKB-KW"/>
</dbReference>
<dbReference type="PROSITE" id="PS50110">
    <property type="entry name" value="RESPONSE_REGULATORY"/>
    <property type="match status" value="1"/>
</dbReference>
<dbReference type="RefSeq" id="WP_207362494.1">
    <property type="nucleotide sequence ID" value="NZ_JAFMYV010000001.1"/>
</dbReference>
<dbReference type="PANTHER" id="PTHR43214">
    <property type="entry name" value="TWO-COMPONENT RESPONSE REGULATOR"/>
    <property type="match status" value="1"/>
</dbReference>
<dbReference type="InterPro" id="IPR039420">
    <property type="entry name" value="WalR-like"/>
</dbReference>
<evidence type="ECO:0000256" key="2">
    <source>
        <dbReference type="ARBA" id="ARBA00023125"/>
    </source>
</evidence>
<dbReference type="SUPFAM" id="SSF52172">
    <property type="entry name" value="CheY-like"/>
    <property type="match status" value="1"/>
</dbReference>
<dbReference type="GO" id="GO:0000160">
    <property type="term" value="P:phosphorelay signal transduction system"/>
    <property type="evidence" value="ECO:0007669"/>
    <property type="project" value="InterPro"/>
</dbReference>
<keyword evidence="7" id="KW-1185">Reference proteome</keyword>
<reference evidence="6" key="1">
    <citation type="submission" date="2021-03" db="EMBL/GenBank/DDBJ databases">
        <title>Fibrella sp. HMF5335 genome sequencing and assembly.</title>
        <authorList>
            <person name="Kang H."/>
            <person name="Kim H."/>
            <person name="Bae S."/>
            <person name="Joh K."/>
        </authorList>
    </citation>
    <scope>NUCLEOTIDE SEQUENCE</scope>
    <source>
        <strain evidence="6">HMF5335</strain>
    </source>
</reference>
<evidence type="ECO:0000259" key="5">
    <source>
        <dbReference type="PROSITE" id="PS50110"/>
    </source>
</evidence>
<protein>
    <submittedName>
        <fullName evidence="6">Response regulator transcription factor</fullName>
    </submittedName>
</protein>
<dbReference type="SMART" id="SM00448">
    <property type="entry name" value="REC"/>
    <property type="match status" value="1"/>
</dbReference>
<dbReference type="PANTHER" id="PTHR43214:SF43">
    <property type="entry name" value="TWO-COMPONENT RESPONSE REGULATOR"/>
    <property type="match status" value="1"/>
</dbReference>
<dbReference type="EMBL" id="JAFMYV010000001">
    <property type="protein sequence ID" value="MBO0934918.1"/>
    <property type="molecule type" value="Genomic_DNA"/>
</dbReference>
<dbReference type="PROSITE" id="PS50043">
    <property type="entry name" value="HTH_LUXR_2"/>
    <property type="match status" value="1"/>
</dbReference>
<name>A0A939GBU3_9BACT</name>